<name>A0AAW2GGW4_9HYME</name>
<keyword evidence="1" id="KW-0472">Membrane</keyword>
<dbReference type="Proteomes" id="UP001430953">
    <property type="component" value="Unassembled WGS sequence"/>
</dbReference>
<reference evidence="2 3" key="1">
    <citation type="submission" date="2023-03" db="EMBL/GenBank/DDBJ databases">
        <title>High recombination rates correlate with genetic variation in Cardiocondyla obscurior ants.</title>
        <authorList>
            <person name="Errbii M."/>
        </authorList>
    </citation>
    <scope>NUCLEOTIDE SEQUENCE [LARGE SCALE GENOMIC DNA]</scope>
    <source>
        <strain evidence="2">Alpha-2009</strain>
        <tissue evidence="2">Whole body</tissue>
    </source>
</reference>
<sequence length="130" mass="15107">MLTAQARLSFAETACRRRNDKLTDRLIIVNTPADRRLFRSNSALMIMRNQNLFSFSLSSFFFFNLNVLSRGISFVVAKIRSRIYLCIYTCPELQSTIGLRRLRAGSAIFGRADENDLPSPVFFFVFFFRR</sequence>
<dbReference type="AlphaFoldDB" id="A0AAW2GGW4"/>
<feature type="transmembrane region" description="Helical" evidence="1">
    <location>
        <begin position="52"/>
        <end position="77"/>
    </location>
</feature>
<keyword evidence="3" id="KW-1185">Reference proteome</keyword>
<proteinExistence type="predicted"/>
<gene>
    <name evidence="2" type="ORF">PUN28_005271</name>
</gene>
<keyword evidence="1" id="KW-1133">Transmembrane helix</keyword>
<dbReference type="EMBL" id="JADYXP020000004">
    <property type="protein sequence ID" value="KAL0126788.1"/>
    <property type="molecule type" value="Genomic_DNA"/>
</dbReference>
<comment type="caution">
    <text evidence="2">The sequence shown here is derived from an EMBL/GenBank/DDBJ whole genome shotgun (WGS) entry which is preliminary data.</text>
</comment>
<keyword evidence="1" id="KW-0812">Transmembrane</keyword>
<evidence type="ECO:0000313" key="2">
    <source>
        <dbReference type="EMBL" id="KAL0126788.1"/>
    </source>
</evidence>
<accession>A0AAW2GGW4</accession>
<protein>
    <submittedName>
        <fullName evidence="2">Uncharacterized protein</fullName>
    </submittedName>
</protein>
<evidence type="ECO:0000256" key="1">
    <source>
        <dbReference type="SAM" id="Phobius"/>
    </source>
</evidence>
<evidence type="ECO:0000313" key="3">
    <source>
        <dbReference type="Proteomes" id="UP001430953"/>
    </source>
</evidence>
<organism evidence="2 3">
    <name type="scientific">Cardiocondyla obscurior</name>
    <dbReference type="NCBI Taxonomy" id="286306"/>
    <lineage>
        <taxon>Eukaryota</taxon>
        <taxon>Metazoa</taxon>
        <taxon>Ecdysozoa</taxon>
        <taxon>Arthropoda</taxon>
        <taxon>Hexapoda</taxon>
        <taxon>Insecta</taxon>
        <taxon>Pterygota</taxon>
        <taxon>Neoptera</taxon>
        <taxon>Endopterygota</taxon>
        <taxon>Hymenoptera</taxon>
        <taxon>Apocrita</taxon>
        <taxon>Aculeata</taxon>
        <taxon>Formicoidea</taxon>
        <taxon>Formicidae</taxon>
        <taxon>Myrmicinae</taxon>
        <taxon>Cardiocondyla</taxon>
    </lineage>
</organism>